<proteinExistence type="predicted"/>
<sequence>MVKFGDILHQIVQFQKRGQQAKQYVYREWNKQKLMIYIYYLNQLRRCPNVVIFKVEDQL</sequence>
<dbReference type="Proteomes" id="UP000692954">
    <property type="component" value="Unassembled WGS sequence"/>
</dbReference>
<gene>
    <name evidence="1" type="ORF">PSON_ATCC_30995.1.T0270342</name>
</gene>
<accession>A0A8S1LYP5</accession>
<protein>
    <submittedName>
        <fullName evidence="1">Uncharacterized protein</fullName>
    </submittedName>
</protein>
<organism evidence="1 2">
    <name type="scientific">Paramecium sonneborni</name>
    <dbReference type="NCBI Taxonomy" id="65129"/>
    <lineage>
        <taxon>Eukaryota</taxon>
        <taxon>Sar</taxon>
        <taxon>Alveolata</taxon>
        <taxon>Ciliophora</taxon>
        <taxon>Intramacronucleata</taxon>
        <taxon>Oligohymenophorea</taxon>
        <taxon>Peniculida</taxon>
        <taxon>Parameciidae</taxon>
        <taxon>Paramecium</taxon>
    </lineage>
</organism>
<reference evidence="1" key="1">
    <citation type="submission" date="2021-01" db="EMBL/GenBank/DDBJ databases">
        <authorList>
            <consortium name="Genoscope - CEA"/>
            <person name="William W."/>
        </authorList>
    </citation>
    <scope>NUCLEOTIDE SEQUENCE</scope>
</reference>
<name>A0A8S1LYP5_9CILI</name>
<dbReference type="AlphaFoldDB" id="A0A8S1LYP5"/>
<evidence type="ECO:0000313" key="2">
    <source>
        <dbReference type="Proteomes" id="UP000692954"/>
    </source>
</evidence>
<evidence type="ECO:0000313" key="1">
    <source>
        <dbReference type="EMBL" id="CAD8071115.1"/>
    </source>
</evidence>
<keyword evidence="2" id="KW-1185">Reference proteome</keyword>
<comment type="caution">
    <text evidence="1">The sequence shown here is derived from an EMBL/GenBank/DDBJ whole genome shotgun (WGS) entry which is preliminary data.</text>
</comment>
<dbReference type="EMBL" id="CAJJDN010000027">
    <property type="protein sequence ID" value="CAD8071115.1"/>
    <property type="molecule type" value="Genomic_DNA"/>
</dbReference>